<dbReference type="Gene3D" id="1.50.10.20">
    <property type="match status" value="1"/>
</dbReference>
<dbReference type="Proteomes" id="UP000297598">
    <property type="component" value="Unassembled WGS sequence"/>
</dbReference>
<reference evidence="2 4" key="2">
    <citation type="submission" date="2019-04" db="EMBL/GenBank/DDBJ databases">
        <title>Genomic characterization of Staphylococcus petrasii strains.</title>
        <authorList>
            <person name="Vrbovska V."/>
            <person name="Kovarovic V."/>
            <person name="Maslanova I."/>
            <person name="Indrakova A."/>
            <person name="Petras P."/>
            <person name="Sedo O."/>
            <person name="Svec P."/>
            <person name="Fisarova L."/>
            <person name="Sedlacek I."/>
            <person name="Doskar J."/>
            <person name="Pantucek R."/>
        </authorList>
    </citation>
    <scope>NUCLEOTIDE SEQUENCE [LARGE SCALE GENOMIC DNA]</scope>
    <source>
        <strain evidence="2 4">P5404</strain>
    </source>
</reference>
<name>A0A380FZY7_9STAP</name>
<dbReference type="SUPFAM" id="SSF158745">
    <property type="entry name" value="LanC-like"/>
    <property type="match status" value="1"/>
</dbReference>
<sequence length="160" mass="19057">MVDDYFDYLSQNENYSKFNVFKDENFTFIAFEDIINLPHLINGTAGLLYIINKINTSNYKNSIYINRKFINRLIENLKFHVTTNPSFFDGLGGIIYILLKFNINKLSINKKIETLLNYKVEIKNKSYYPKINFEDIENWDDVSNEVLSIFDLYLDWCEQQ</sequence>
<dbReference type="EMBL" id="UHDO01000001">
    <property type="protein sequence ID" value="SUM44112.1"/>
    <property type="molecule type" value="Genomic_DNA"/>
</dbReference>
<dbReference type="Proteomes" id="UP000254047">
    <property type="component" value="Unassembled WGS sequence"/>
</dbReference>
<reference evidence="1 3" key="1">
    <citation type="submission" date="2018-06" db="EMBL/GenBank/DDBJ databases">
        <authorList>
            <consortium name="Pathogen Informatics"/>
            <person name="Doyle S."/>
        </authorList>
    </citation>
    <scope>NUCLEOTIDE SEQUENCE [LARGE SCALE GENOMIC DNA]</scope>
    <source>
        <strain evidence="1 3">NCTC13830</strain>
    </source>
</reference>
<accession>A0A380FZY7</accession>
<protein>
    <submittedName>
        <fullName evidence="1">Uncharacterized protein</fullName>
    </submittedName>
</protein>
<keyword evidence="4" id="KW-1185">Reference proteome</keyword>
<gene>
    <name evidence="2" type="ORF">BJR09_09620</name>
    <name evidence="1" type="ORF">NCTC13830_01507</name>
</gene>
<evidence type="ECO:0000313" key="2">
    <source>
        <dbReference type="EMBL" id="TGE16152.1"/>
    </source>
</evidence>
<organism evidence="1 3">
    <name type="scientific">Staphylococcus petrasii</name>
    <dbReference type="NCBI Taxonomy" id="1276936"/>
    <lineage>
        <taxon>Bacteria</taxon>
        <taxon>Bacillati</taxon>
        <taxon>Bacillota</taxon>
        <taxon>Bacilli</taxon>
        <taxon>Bacillales</taxon>
        <taxon>Staphylococcaceae</taxon>
        <taxon>Staphylococcus</taxon>
    </lineage>
</organism>
<dbReference type="AlphaFoldDB" id="A0A380FZY7"/>
<evidence type="ECO:0000313" key="4">
    <source>
        <dbReference type="Proteomes" id="UP000297598"/>
    </source>
</evidence>
<proteinExistence type="predicted"/>
<dbReference type="EMBL" id="SRLS01000016">
    <property type="protein sequence ID" value="TGE16152.1"/>
    <property type="molecule type" value="Genomic_DNA"/>
</dbReference>
<dbReference type="RefSeq" id="WP_115359122.1">
    <property type="nucleotide sequence ID" value="NZ_SRLF01000002.1"/>
</dbReference>
<evidence type="ECO:0000313" key="3">
    <source>
        <dbReference type="Proteomes" id="UP000254047"/>
    </source>
</evidence>
<evidence type="ECO:0000313" key="1">
    <source>
        <dbReference type="EMBL" id="SUM44112.1"/>
    </source>
</evidence>